<keyword evidence="2" id="KW-1185">Reference proteome</keyword>
<proteinExistence type="predicted"/>
<name>A0ABQ2NVU3_9BACI</name>
<sequence>MGQWISWKRKIFIIATWGEGAKARRKPMFVGIYYMWIFYMDDVEDGQEIKGEKVMKRKKKNQLVELSKY</sequence>
<reference evidence="2" key="1">
    <citation type="journal article" date="2019" name="Int. J. Syst. Evol. Microbiol.">
        <title>The Global Catalogue of Microorganisms (GCM) 10K type strain sequencing project: providing services to taxonomists for standard genome sequencing and annotation.</title>
        <authorList>
            <consortium name="The Broad Institute Genomics Platform"/>
            <consortium name="The Broad Institute Genome Sequencing Center for Infectious Disease"/>
            <person name="Wu L."/>
            <person name="Ma J."/>
        </authorList>
    </citation>
    <scope>NUCLEOTIDE SEQUENCE [LARGE SCALE GENOMIC DNA]</scope>
    <source>
        <strain evidence="2">CGMCC 1.7693</strain>
    </source>
</reference>
<evidence type="ECO:0000313" key="1">
    <source>
        <dbReference type="EMBL" id="GGP11798.1"/>
    </source>
</evidence>
<evidence type="ECO:0000313" key="2">
    <source>
        <dbReference type="Proteomes" id="UP000641206"/>
    </source>
</evidence>
<dbReference type="Proteomes" id="UP000641206">
    <property type="component" value="Unassembled WGS sequence"/>
</dbReference>
<organism evidence="1 2">
    <name type="scientific">Oceanobacillus neutriphilus</name>
    <dbReference type="NCBI Taxonomy" id="531815"/>
    <lineage>
        <taxon>Bacteria</taxon>
        <taxon>Bacillati</taxon>
        <taxon>Bacillota</taxon>
        <taxon>Bacilli</taxon>
        <taxon>Bacillales</taxon>
        <taxon>Bacillaceae</taxon>
        <taxon>Oceanobacillus</taxon>
    </lineage>
</organism>
<dbReference type="EMBL" id="BMLW01000007">
    <property type="protein sequence ID" value="GGP11798.1"/>
    <property type="molecule type" value="Genomic_DNA"/>
</dbReference>
<gene>
    <name evidence="1" type="ORF">GCM10011346_25240</name>
</gene>
<comment type="caution">
    <text evidence="1">The sequence shown here is derived from an EMBL/GenBank/DDBJ whole genome shotgun (WGS) entry which is preliminary data.</text>
</comment>
<protein>
    <submittedName>
        <fullName evidence="1">Uncharacterized protein</fullName>
    </submittedName>
</protein>
<accession>A0ABQ2NVU3</accession>